<dbReference type="Proteomes" id="UP000821837">
    <property type="component" value="Unassembled WGS sequence"/>
</dbReference>
<reference evidence="2" key="2">
    <citation type="submission" date="2021-09" db="EMBL/GenBank/DDBJ databases">
        <authorList>
            <person name="Jia N."/>
            <person name="Wang J."/>
            <person name="Shi W."/>
            <person name="Du L."/>
            <person name="Sun Y."/>
            <person name="Zhan W."/>
            <person name="Jiang J."/>
            <person name="Wang Q."/>
            <person name="Zhang B."/>
            <person name="Ji P."/>
            <person name="Sakyi L.B."/>
            <person name="Cui X."/>
            <person name="Yuan T."/>
            <person name="Jiang B."/>
            <person name="Yang W."/>
            <person name="Lam T.T.-Y."/>
            <person name="Chang Q."/>
            <person name="Ding S."/>
            <person name="Wang X."/>
            <person name="Zhu J."/>
            <person name="Ruan X."/>
            <person name="Zhao L."/>
            <person name="Wei J."/>
            <person name="Que T."/>
            <person name="Du C."/>
            <person name="Cheng J."/>
            <person name="Dai P."/>
            <person name="Han X."/>
            <person name="Huang E."/>
            <person name="Gao Y."/>
            <person name="Liu J."/>
            <person name="Shao H."/>
            <person name="Ye R."/>
            <person name="Li L."/>
            <person name="Wei W."/>
            <person name="Wang X."/>
            <person name="Wang C."/>
            <person name="Huo Q."/>
            <person name="Li W."/>
            <person name="Guo W."/>
            <person name="Chen H."/>
            <person name="Chen S."/>
            <person name="Zhou L."/>
            <person name="Zhou L."/>
            <person name="Ni X."/>
            <person name="Tian J."/>
            <person name="Zhou Y."/>
            <person name="Sheng Y."/>
            <person name="Liu T."/>
            <person name="Pan Y."/>
            <person name="Xia L."/>
            <person name="Li J."/>
            <person name="Zhao F."/>
            <person name="Cao W."/>
        </authorList>
    </citation>
    <scope>NUCLEOTIDE SEQUENCE</scope>
    <source>
        <strain evidence="2">Rsan-2018</strain>
        <tissue evidence="2">Larvae</tissue>
    </source>
</reference>
<feature type="compositionally biased region" description="Basic and acidic residues" evidence="1">
    <location>
        <begin position="11"/>
        <end position="24"/>
    </location>
</feature>
<evidence type="ECO:0000313" key="3">
    <source>
        <dbReference type="Proteomes" id="UP000821837"/>
    </source>
</evidence>
<accession>A0A9D4PZ06</accession>
<dbReference type="AlphaFoldDB" id="A0A9D4PZ06"/>
<feature type="region of interest" description="Disordered" evidence="1">
    <location>
        <begin position="1"/>
        <end position="24"/>
    </location>
</feature>
<comment type="caution">
    <text evidence="2">The sequence shown here is derived from an EMBL/GenBank/DDBJ whole genome shotgun (WGS) entry which is preliminary data.</text>
</comment>
<sequence>MRHMAPLCPRRGRDAESPPKMDHGPLRCASPAAVSRLILIAGCHQGLLTEAASSLSSFLLRLEAVAFLAPPPPLGY</sequence>
<organism evidence="2 3">
    <name type="scientific">Rhipicephalus sanguineus</name>
    <name type="common">Brown dog tick</name>
    <name type="synonym">Ixodes sanguineus</name>
    <dbReference type="NCBI Taxonomy" id="34632"/>
    <lineage>
        <taxon>Eukaryota</taxon>
        <taxon>Metazoa</taxon>
        <taxon>Ecdysozoa</taxon>
        <taxon>Arthropoda</taxon>
        <taxon>Chelicerata</taxon>
        <taxon>Arachnida</taxon>
        <taxon>Acari</taxon>
        <taxon>Parasitiformes</taxon>
        <taxon>Ixodida</taxon>
        <taxon>Ixodoidea</taxon>
        <taxon>Ixodidae</taxon>
        <taxon>Rhipicephalinae</taxon>
        <taxon>Rhipicephalus</taxon>
        <taxon>Rhipicephalus</taxon>
    </lineage>
</organism>
<dbReference type="EMBL" id="JABSTV010001250">
    <property type="protein sequence ID" value="KAH7956973.1"/>
    <property type="molecule type" value="Genomic_DNA"/>
</dbReference>
<evidence type="ECO:0000256" key="1">
    <source>
        <dbReference type="SAM" id="MobiDB-lite"/>
    </source>
</evidence>
<protein>
    <submittedName>
        <fullName evidence="2">Uncharacterized protein</fullName>
    </submittedName>
</protein>
<evidence type="ECO:0000313" key="2">
    <source>
        <dbReference type="EMBL" id="KAH7956973.1"/>
    </source>
</evidence>
<gene>
    <name evidence="2" type="ORF">HPB52_014023</name>
</gene>
<reference evidence="2" key="1">
    <citation type="journal article" date="2020" name="Cell">
        <title>Large-Scale Comparative Analyses of Tick Genomes Elucidate Their Genetic Diversity and Vector Capacities.</title>
        <authorList>
            <consortium name="Tick Genome and Microbiome Consortium (TIGMIC)"/>
            <person name="Jia N."/>
            <person name="Wang J."/>
            <person name="Shi W."/>
            <person name="Du L."/>
            <person name="Sun Y."/>
            <person name="Zhan W."/>
            <person name="Jiang J.F."/>
            <person name="Wang Q."/>
            <person name="Zhang B."/>
            <person name="Ji P."/>
            <person name="Bell-Sakyi L."/>
            <person name="Cui X.M."/>
            <person name="Yuan T.T."/>
            <person name="Jiang B.G."/>
            <person name="Yang W.F."/>
            <person name="Lam T.T."/>
            <person name="Chang Q.C."/>
            <person name="Ding S.J."/>
            <person name="Wang X.J."/>
            <person name="Zhu J.G."/>
            <person name="Ruan X.D."/>
            <person name="Zhao L."/>
            <person name="Wei J.T."/>
            <person name="Ye R.Z."/>
            <person name="Que T.C."/>
            <person name="Du C.H."/>
            <person name="Zhou Y.H."/>
            <person name="Cheng J.X."/>
            <person name="Dai P.F."/>
            <person name="Guo W.B."/>
            <person name="Han X.H."/>
            <person name="Huang E.J."/>
            <person name="Li L.F."/>
            <person name="Wei W."/>
            <person name="Gao Y.C."/>
            <person name="Liu J.Z."/>
            <person name="Shao H.Z."/>
            <person name="Wang X."/>
            <person name="Wang C.C."/>
            <person name="Yang T.C."/>
            <person name="Huo Q.B."/>
            <person name="Li W."/>
            <person name="Chen H.Y."/>
            <person name="Chen S.E."/>
            <person name="Zhou L.G."/>
            <person name="Ni X.B."/>
            <person name="Tian J.H."/>
            <person name="Sheng Y."/>
            <person name="Liu T."/>
            <person name="Pan Y.S."/>
            <person name="Xia L.Y."/>
            <person name="Li J."/>
            <person name="Zhao F."/>
            <person name="Cao W.C."/>
        </authorList>
    </citation>
    <scope>NUCLEOTIDE SEQUENCE</scope>
    <source>
        <strain evidence="2">Rsan-2018</strain>
    </source>
</reference>
<proteinExistence type="predicted"/>
<name>A0A9D4PZ06_RHISA</name>
<keyword evidence="3" id="KW-1185">Reference proteome</keyword>